<feature type="transmembrane region" description="Helical" evidence="1">
    <location>
        <begin position="83"/>
        <end position="104"/>
    </location>
</feature>
<sequence length="112" mass="11940">MLEGPHRTTLVALLAALAVLYLAWFAGDRHFLAALLVFVLPIALLLAAVTAGSARAAFWAGVLGLLLFCHAVMIAWAEPAQRAFALAATALSVGLVFTASWPGLRARFARRR</sequence>
<gene>
    <name evidence="2" type="ORF">FQY79_02080</name>
</gene>
<dbReference type="Pfam" id="PF09842">
    <property type="entry name" value="DUF2069"/>
    <property type="match status" value="1"/>
</dbReference>
<evidence type="ECO:0000313" key="2">
    <source>
        <dbReference type="EMBL" id="TWT21935.1"/>
    </source>
</evidence>
<dbReference type="InterPro" id="IPR018643">
    <property type="entry name" value="DUF2069_membrane"/>
</dbReference>
<reference evidence="2 3" key="1">
    <citation type="submission" date="2019-07" db="EMBL/GenBank/DDBJ databases">
        <title>Luteimonas sp. YD-1 nov., isolated from acidic soil.</title>
        <authorList>
            <person name="Zhou J."/>
        </authorList>
    </citation>
    <scope>NUCLEOTIDE SEQUENCE [LARGE SCALE GENOMIC DNA]</scope>
    <source>
        <strain evidence="2 3">YD-1</strain>
    </source>
</reference>
<keyword evidence="3" id="KW-1185">Reference proteome</keyword>
<dbReference type="AlphaFoldDB" id="A0A5C5U8N9"/>
<keyword evidence="1" id="KW-1133">Transmembrane helix</keyword>
<evidence type="ECO:0000256" key="1">
    <source>
        <dbReference type="SAM" id="Phobius"/>
    </source>
</evidence>
<evidence type="ECO:0000313" key="3">
    <source>
        <dbReference type="Proteomes" id="UP000315949"/>
    </source>
</evidence>
<dbReference type="Proteomes" id="UP000315949">
    <property type="component" value="Unassembled WGS sequence"/>
</dbReference>
<name>A0A5C5U8N9_9GAMM</name>
<accession>A0A5C5U8N9</accession>
<dbReference type="RefSeq" id="WP_146310274.1">
    <property type="nucleotide sequence ID" value="NZ_VOHE01000001.1"/>
</dbReference>
<comment type="caution">
    <text evidence="2">The sequence shown here is derived from an EMBL/GenBank/DDBJ whole genome shotgun (WGS) entry which is preliminary data.</text>
</comment>
<feature type="transmembrane region" description="Helical" evidence="1">
    <location>
        <begin position="7"/>
        <end position="25"/>
    </location>
</feature>
<proteinExistence type="predicted"/>
<feature type="transmembrane region" description="Helical" evidence="1">
    <location>
        <begin position="31"/>
        <end position="49"/>
    </location>
</feature>
<keyword evidence="1" id="KW-0812">Transmembrane</keyword>
<keyword evidence="1" id="KW-0472">Membrane</keyword>
<protein>
    <submittedName>
        <fullName evidence="2">DUF2069 domain-containing protein</fullName>
    </submittedName>
</protein>
<organism evidence="2 3">
    <name type="scientific">Luteimonas wenzhouensis</name>
    <dbReference type="NCBI Taxonomy" id="2599615"/>
    <lineage>
        <taxon>Bacteria</taxon>
        <taxon>Pseudomonadati</taxon>
        <taxon>Pseudomonadota</taxon>
        <taxon>Gammaproteobacteria</taxon>
        <taxon>Lysobacterales</taxon>
        <taxon>Lysobacteraceae</taxon>
        <taxon>Luteimonas</taxon>
    </lineage>
</organism>
<dbReference type="EMBL" id="VOHE01000001">
    <property type="protein sequence ID" value="TWT21935.1"/>
    <property type="molecule type" value="Genomic_DNA"/>
</dbReference>
<feature type="transmembrane region" description="Helical" evidence="1">
    <location>
        <begin position="56"/>
        <end position="77"/>
    </location>
</feature>